<dbReference type="GO" id="GO:0019563">
    <property type="term" value="P:glycerol catabolic process"/>
    <property type="evidence" value="ECO:0007669"/>
    <property type="project" value="TreeGrafter"/>
</dbReference>
<dbReference type="PROSITE" id="PS00171">
    <property type="entry name" value="TIM_1"/>
    <property type="match status" value="1"/>
</dbReference>
<dbReference type="Gene3D" id="3.20.20.70">
    <property type="entry name" value="Aldolase class I"/>
    <property type="match status" value="1"/>
</dbReference>
<dbReference type="InterPro" id="IPR000652">
    <property type="entry name" value="Triosephosphate_isomerase"/>
</dbReference>
<sequence>MKIIASNFKTNHTRKSTLQFCENLEKFIAKNQTQNQSFPHQIMIFPPQSALLENRFKSFQVGAQNAYPTKNGSYTGEIGLEQLEEFGIQTLLIGHSERREILKESQEFCAEKFRFFSQLGFRICYCIGESQEIKQQGIEAVLEFLESEFEGINLNSPDLIVAYEPIWAIGSGVSASLEEITQIHTRLKQKLGKIPLLYGGSVKPQNVREILSLNGVDGVLIGSASWEISSFCQILDNSIDLRSKE</sequence>
<comment type="subcellular location">
    <subcellularLocation>
        <location evidence="3">Cytoplasm</location>
    </subcellularLocation>
</comment>
<accession>A0A3D8IEM5</accession>
<dbReference type="GO" id="GO:0005829">
    <property type="term" value="C:cytosol"/>
    <property type="evidence" value="ECO:0007669"/>
    <property type="project" value="TreeGrafter"/>
</dbReference>
<comment type="similarity">
    <text evidence="1 3">Belongs to the triosephosphate isomerase family.</text>
</comment>
<proteinExistence type="inferred from homology"/>
<evidence type="ECO:0000313" key="4">
    <source>
        <dbReference type="EMBL" id="RDU63336.1"/>
    </source>
</evidence>
<dbReference type="GO" id="GO:0006096">
    <property type="term" value="P:glycolytic process"/>
    <property type="evidence" value="ECO:0007669"/>
    <property type="project" value="UniProtKB-UniPathway"/>
</dbReference>
<gene>
    <name evidence="4" type="ORF">CQA43_04220</name>
</gene>
<comment type="subunit">
    <text evidence="3">Homodimer.</text>
</comment>
<dbReference type="SUPFAM" id="SSF51351">
    <property type="entry name" value="Triosephosphate isomerase (TIM)"/>
    <property type="match status" value="1"/>
</dbReference>
<keyword evidence="5" id="KW-1185">Reference proteome</keyword>
<comment type="pathway">
    <text evidence="3">Carbohydrate biosynthesis; gluconeogenesis.</text>
</comment>
<comment type="caution">
    <text evidence="4">The sequence shown here is derived from an EMBL/GenBank/DDBJ whole genome shotgun (WGS) entry which is preliminary data.</text>
</comment>
<dbReference type="EC" id="5.3.1.1" evidence="3"/>
<evidence type="ECO:0000256" key="3">
    <source>
        <dbReference type="RuleBase" id="RU363013"/>
    </source>
</evidence>
<comment type="catalytic activity">
    <reaction evidence="3">
        <text>D-glyceraldehyde 3-phosphate = dihydroxyacetone phosphate</text>
        <dbReference type="Rhea" id="RHEA:18585"/>
        <dbReference type="ChEBI" id="CHEBI:57642"/>
        <dbReference type="ChEBI" id="CHEBI:59776"/>
        <dbReference type="EC" id="5.3.1.1"/>
    </reaction>
</comment>
<comment type="pathway">
    <text evidence="3">Carbohydrate degradation; glycolysis; D-glyceraldehyde 3-phosphate from glycerone phosphate: step 1/1.</text>
</comment>
<dbReference type="OrthoDB" id="9809429at2"/>
<dbReference type="RefSeq" id="WP_115551363.1">
    <property type="nucleotide sequence ID" value="NZ_CAONBV010000005.1"/>
</dbReference>
<reference evidence="4 5" key="1">
    <citation type="submission" date="2018-04" db="EMBL/GenBank/DDBJ databases">
        <title>Novel Campyloabacter and Helicobacter Species and Strains.</title>
        <authorList>
            <person name="Mannion A.J."/>
            <person name="Shen Z."/>
            <person name="Fox J.G."/>
        </authorList>
    </citation>
    <scope>NUCLEOTIDE SEQUENCE [LARGE SCALE GENOMIC DNA]</scope>
    <source>
        <strain evidence="4 5">MIT 99-5101</strain>
    </source>
</reference>
<dbReference type="PROSITE" id="PS51440">
    <property type="entry name" value="TIM_2"/>
    <property type="match status" value="1"/>
</dbReference>
<dbReference type="UniPathway" id="UPA00109">
    <property type="reaction ID" value="UER00189"/>
</dbReference>
<protein>
    <recommendedName>
        <fullName evidence="3">Triosephosphate isomerase</fullName>
        <ecNumber evidence="3">5.3.1.1</ecNumber>
    </recommendedName>
</protein>
<dbReference type="NCBIfam" id="NF000728">
    <property type="entry name" value="PRK00042.3-2"/>
    <property type="match status" value="1"/>
</dbReference>
<dbReference type="AlphaFoldDB" id="A0A3D8IEM5"/>
<dbReference type="Proteomes" id="UP000256650">
    <property type="component" value="Unassembled WGS sequence"/>
</dbReference>
<dbReference type="PANTHER" id="PTHR21139">
    <property type="entry name" value="TRIOSEPHOSPHATE ISOMERASE"/>
    <property type="match status" value="1"/>
</dbReference>
<dbReference type="GO" id="GO:0046166">
    <property type="term" value="P:glyceraldehyde-3-phosphate biosynthetic process"/>
    <property type="evidence" value="ECO:0007669"/>
    <property type="project" value="TreeGrafter"/>
</dbReference>
<dbReference type="EMBL" id="NXLS01000003">
    <property type="protein sequence ID" value="RDU63336.1"/>
    <property type="molecule type" value="Genomic_DNA"/>
</dbReference>
<evidence type="ECO:0000256" key="1">
    <source>
        <dbReference type="ARBA" id="ARBA00007422"/>
    </source>
</evidence>
<dbReference type="GO" id="GO:0004807">
    <property type="term" value="F:triose-phosphate isomerase activity"/>
    <property type="evidence" value="ECO:0007669"/>
    <property type="project" value="UniProtKB-EC"/>
</dbReference>
<keyword evidence="2 3" id="KW-0413">Isomerase</keyword>
<dbReference type="InterPro" id="IPR013785">
    <property type="entry name" value="Aldolase_TIM"/>
</dbReference>
<keyword evidence="3" id="KW-0324">Glycolysis</keyword>
<name>A0A3D8IEM5_9HELI</name>
<dbReference type="InterPro" id="IPR035990">
    <property type="entry name" value="TIM_sf"/>
</dbReference>
<evidence type="ECO:0000256" key="2">
    <source>
        <dbReference type="ARBA" id="ARBA00023235"/>
    </source>
</evidence>
<dbReference type="PANTHER" id="PTHR21139:SF42">
    <property type="entry name" value="TRIOSEPHOSPHATE ISOMERASE"/>
    <property type="match status" value="1"/>
</dbReference>
<dbReference type="UniPathway" id="UPA00138"/>
<dbReference type="InterPro" id="IPR020861">
    <property type="entry name" value="Triosephosphate_isomerase_AS"/>
</dbReference>
<dbReference type="Pfam" id="PF00121">
    <property type="entry name" value="TIM"/>
    <property type="match status" value="1"/>
</dbReference>
<organism evidence="4 5">
    <name type="scientific">Helicobacter ganmani</name>
    <dbReference type="NCBI Taxonomy" id="60246"/>
    <lineage>
        <taxon>Bacteria</taxon>
        <taxon>Pseudomonadati</taxon>
        <taxon>Campylobacterota</taxon>
        <taxon>Epsilonproteobacteria</taxon>
        <taxon>Campylobacterales</taxon>
        <taxon>Helicobacteraceae</taxon>
        <taxon>Helicobacter</taxon>
    </lineage>
</organism>
<keyword evidence="3" id="KW-0312">Gluconeogenesis</keyword>
<dbReference type="CDD" id="cd00311">
    <property type="entry name" value="TIM"/>
    <property type="match status" value="1"/>
</dbReference>
<dbReference type="GO" id="GO:0006094">
    <property type="term" value="P:gluconeogenesis"/>
    <property type="evidence" value="ECO:0007669"/>
    <property type="project" value="UniProtKB-UniPathway"/>
</dbReference>
<evidence type="ECO:0000313" key="5">
    <source>
        <dbReference type="Proteomes" id="UP000256650"/>
    </source>
</evidence>
<keyword evidence="3" id="KW-0963">Cytoplasm</keyword>
<dbReference type="GeneID" id="82535490"/>